<name>A0ABD0LHD6_9CAEN</name>
<evidence type="ECO:0000313" key="3">
    <source>
        <dbReference type="Proteomes" id="UP001519460"/>
    </source>
</evidence>
<dbReference type="Proteomes" id="UP001519460">
    <property type="component" value="Unassembled WGS sequence"/>
</dbReference>
<keyword evidence="3" id="KW-1185">Reference proteome</keyword>
<reference evidence="2 3" key="1">
    <citation type="journal article" date="2023" name="Sci. Data">
        <title>Genome assembly of the Korean intertidal mud-creeper Batillaria attramentaria.</title>
        <authorList>
            <person name="Patra A.K."/>
            <person name="Ho P.T."/>
            <person name="Jun S."/>
            <person name="Lee S.J."/>
            <person name="Kim Y."/>
            <person name="Won Y.J."/>
        </authorList>
    </citation>
    <scope>NUCLEOTIDE SEQUENCE [LARGE SCALE GENOMIC DNA]</scope>
    <source>
        <strain evidence="2">Wonlab-2016</strain>
    </source>
</reference>
<evidence type="ECO:0000256" key="1">
    <source>
        <dbReference type="SAM" id="MobiDB-lite"/>
    </source>
</evidence>
<dbReference type="AlphaFoldDB" id="A0ABD0LHD6"/>
<feature type="region of interest" description="Disordered" evidence="1">
    <location>
        <begin position="31"/>
        <end position="62"/>
    </location>
</feature>
<feature type="non-terminal residue" evidence="2">
    <location>
        <position position="1"/>
    </location>
</feature>
<organism evidence="2 3">
    <name type="scientific">Batillaria attramentaria</name>
    <dbReference type="NCBI Taxonomy" id="370345"/>
    <lineage>
        <taxon>Eukaryota</taxon>
        <taxon>Metazoa</taxon>
        <taxon>Spiralia</taxon>
        <taxon>Lophotrochozoa</taxon>
        <taxon>Mollusca</taxon>
        <taxon>Gastropoda</taxon>
        <taxon>Caenogastropoda</taxon>
        <taxon>Sorbeoconcha</taxon>
        <taxon>Cerithioidea</taxon>
        <taxon>Batillariidae</taxon>
        <taxon>Batillaria</taxon>
    </lineage>
</organism>
<dbReference type="EMBL" id="JACVVK020000048">
    <property type="protein sequence ID" value="KAK7498875.1"/>
    <property type="molecule type" value="Genomic_DNA"/>
</dbReference>
<accession>A0ABD0LHD6</accession>
<evidence type="ECO:0000313" key="2">
    <source>
        <dbReference type="EMBL" id="KAK7498875.1"/>
    </source>
</evidence>
<proteinExistence type="predicted"/>
<comment type="caution">
    <text evidence="2">The sequence shown here is derived from an EMBL/GenBank/DDBJ whole genome shotgun (WGS) entry which is preliminary data.</text>
</comment>
<gene>
    <name evidence="2" type="ORF">BaRGS_00009967</name>
</gene>
<protein>
    <submittedName>
        <fullName evidence="2">Uncharacterized protein</fullName>
    </submittedName>
</protein>
<sequence>RSGRFQRGRAGLKVDRSEERGFEIPISTENIVPRGVKPGSGKLDSIGCSSAQQPSDLADLLD</sequence>